<reference evidence="1" key="1">
    <citation type="journal article" date="2023" name="G3 (Bethesda)">
        <title>A reference genome for the long-term kleptoplast-retaining sea slug Elysia crispata morphotype clarki.</title>
        <authorList>
            <person name="Eastman K.E."/>
            <person name="Pendleton A.L."/>
            <person name="Shaikh M.A."/>
            <person name="Suttiyut T."/>
            <person name="Ogas R."/>
            <person name="Tomko P."/>
            <person name="Gavelis G."/>
            <person name="Widhalm J.R."/>
            <person name="Wisecaver J.H."/>
        </authorList>
    </citation>
    <scope>NUCLEOTIDE SEQUENCE</scope>
    <source>
        <strain evidence="1">ECLA1</strain>
    </source>
</reference>
<organism evidence="1 2">
    <name type="scientific">Elysia crispata</name>
    <name type="common">lettuce slug</name>
    <dbReference type="NCBI Taxonomy" id="231223"/>
    <lineage>
        <taxon>Eukaryota</taxon>
        <taxon>Metazoa</taxon>
        <taxon>Spiralia</taxon>
        <taxon>Lophotrochozoa</taxon>
        <taxon>Mollusca</taxon>
        <taxon>Gastropoda</taxon>
        <taxon>Heterobranchia</taxon>
        <taxon>Euthyneura</taxon>
        <taxon>Panpulmonata</taxon>
        <taxon>Sacoglossa</taxon>
        <taxon>Placobranchoidea</taxon>
        <taxon>Plakobranchidae</taxon>
        <taxon>Elysia</taxon>
    </lineage>
</organism>
<accession>A0AAE0YFC2</accession>
<dbReference type="AlphaFoldDB" id="A0AAE0YFC2"/>
<keyword evidence="2" id="KW-1185">Reference proteome</keyword>
<comment type="caution">
    <text evidence="1">The sequence shown here is derived from an EMBL/GenBank/DDBJ whole genome shotgun (WGS) entry which is preliminary data.</text>
</comment>
<evidence type="ECO:0000313" key="2">
    <source>
        <dbReference type="Proteomes" id="UP001283361"/>
    </source>
</evidence>
<protein>
    <submittedName>
        <fullName evidence="1">Uncharacterized protein</fullName>
    </submittedName>
</protein>
<dbReference type="EMBL" id="JAWDGP010006298">
    <property type="protein sequence ID" value="KAK3743764.1"/>
    <property type="molecule type" value="Genomic_DNA"/>
</dbReference>
<dbReference type="Proteomes" id="UP001283361">
    <property type="component" value="Unassembled WGS sequence"/>
</dbReference>
<gene>
    <name evidence="1" type="ORF">RRG08_043496</name>
</gene>
<evidence type="ECO:0000313" key="1">
    <source>
        <dbReference type="EMBL" id="KAK3743764.1"/>
    </source>
</evidence>
<sequence length="111" mass="12199">MILVSEILTVNLQVVLSRGRDFGIPSPLAVVLTSRMPERDFKPSDYTSPLVKKNSMCRPNVTLAVNTYSISWRLSSHSVLEVLAACRVINKYSPPPTPSVIALVTVLMTSL</sequence>
<name>A0AAE0YFC2_9GAST</name>
<proteinExistence type="predicted"/>